<evidence type="ECO:0000256" key="3">
    <source>
        <dbReference type="ARBA" id="ARBA00022763"/>
    </source>
</evidence>
<evidence type="ECO:0000256" key="7">
    <source>
        <dbReference type="PROSITE-ProRule" id="PRU00042"/>
    </source>
</evidence>
<accession>A0A482X0R8</accession>
<dbReference type="STRING" id="195883.A0A482X0R8"/>
<evidence type="ECO:0000256" key="4">
    <source>
        <dbReference type="ARBA" id="ARBA00022771"/>
    </source>
</evidence>
<dbReference type="GO" id="GO:0006281">
    <property type="term" value="P:DNA repair"/>
    <property type="evidence" value="ECO:0007669"/>
    <property type="project" value="UniProtKB-KW"/>
</dbReference>
<dbReference type="InterPro" id="IPR013087">
    <property type="entry name" value="Znf_C2H2_type"/>
</dbReference>
<dbReference type="GO" id="GO:0005634">
    <property type="term" value="C:nucleus"/>
    <property type="evidence" value="ECO:0007669"/>
    <property type="project" value="TreeGrafter"/>
</dbReference>
<dbReference type="InterPro" id="IPR036236">
    <property type="entry name" value="Znf_C2H2_sf"/>
</dbReference>
<evidence type="ECO:0000256" key="5">
    <source>
        <dbReference type="ARBA" id="ARBA00022833"/>
    </source>
</evidence>
<dbReference type="Gene3D" id="3.30.160.60">
    <property type="entry name" value="Classic Zinc Finger"/>
    <property type="match status" value="8"/>
</dbReference>
<dbReference type="PANTHER" id="PTHR24408:SF58">
    <property type="entry name" value="TRANSCRIPTION FACTOR (TFIIIA), PUTATIVE (AFU_ORTHOLOGUE AFUA_1G05150)-RELATED"/>
    <property type="match status" value="1"/>
</dbReference>
<evidence type="ECO:0000256" key="1">
    <source>
        <dbReference type="ARBA" id="ARBA00022723"/>
    </source>
</evidence>
<feature type="domain" description="C2H2-type" evidence="8">
    <location>
        <begin position="580"/>
        <end position="607"/>
    </location>
</feature>
<dbReference type="Proteomes" id="UP000291343">
    <property type="component" value="Unassembled WGS sequence"/>
</dbReference>
<feature type="domain" description="C2H2-type" evidence="8">
    <location>
        <begin position="349"/>
        <end position="376"/>
    </location>
</feature>
<keyword evidence="4 7" id="KW-0863">Zinc-finger</keyword>
<evidence type="ECO:0000256" key="6">
    <source>
        <dbReference type="ARBA" id="ARBA00023204"/>
    </source>
</evidence>
<evidence type="ECO:0000256" key="2">
    <source>
        <dbReference type="ARBA" id="ARBA00022737"/>
    </source>
</evidence>
<feature type="domain" description="C2H2-type" evidence="8">
    <location>
        <begin position="170"/>
        <end position="194"/>
    </location>
</feature>
<dbReference type="Pfam" id="PF00096">
    <property type="entry name" value="zf-C2H2"/>
    <property type="match status" value="9"/>
</dbReference>
<evidence type="ECO:0000313" key="10">
    <source>
        <dbReference type="Proteomes" id="UP000291343"/>
    </source>
</evidence>
<dbReference type="PROSITE" id="PS50157">
    <property type="entry name" value="ZINC_FINGER_C2H2_2"/>
    <property type="match status" value="13"/>
</dbReference>
<organism evidence="9 10">
    <name type="scientific">Laodelphax striatellus</name>
    <name type="common">Small brown planthopper</name>
    <name type="synonym">Delphax striatella</name>
    <dbReference type="NCBI Taxonomy" id="195883"/>
    <lineage>
        <taxon>Eukaryota</taxon>
        <taxon>Metazoa</taxon>
        <taxon>Ecdysozoa</taxon>
        <taxon>Arthropoda</taxon>
        <taxon>Hexapoda</taxon>
        <taxon>Insecta</taxon>
        <taxon>Pterygota</taxon>
        <taxon>Neoptera</taxon>
        <taxon>Paraneoptera</taxon>
        <taxon>Hemiptera</taxon>
        <taxon>Auchenorrhyncha</taxon>
        <taxon>Fulgoroidea</taxon>
        <taxon>Delphacidae</taxon>
        <taxon>Criomorphinae</taxon>
        <taxon>Laodelphax</taxon>
    </lineage>
</organism>
<feature type="domain" description="C2H2-type" evidence="8">
    <location>
        <begin position="378"/>
        <end position="406"/>
    </location>
</feature>
<dbReference type="SUPFAM" id="SSF57667">
    <property type="entry name" value="beta-beta-alpha zinc fingers"/>
    <property type="match status" value="5"/>
</dbReference>
<feature type="domain" description="C2H2-type" evidence="8">
    <location>
        <begin position="521"/>
        <end position="548"/>
    </location>
</feature>
<keyword evidence="3" id="KW-0227">DNA damage</keyword>
<dbReference type="FunFam" id="3.30.160.60:FF:000100">
    <property type="entry name" value="Zinc finger 45-like"/>
    <property type="match status" value="1"/>
</dbReference>
<keyword evidence="6" id="KW-0234">DNA repair</keyword>
<evidence type="ECO:0000313" key="9">
    <source>
        <dbReference type="EMBL" id="RZF39425.1"/>
    </source>
</evidence>
<keyword evidence="1" id="KW-0479">Metal-binding</keyword>
<feature type="domain" description="C2H2-type" evidence="8">
    <location>
        <begin position="264"/>
        <end position="288"/>
    </location>
</feature>
<protein>
    <recommendedName>
        <fullName evidence="8">C2H2-type domain-containing protein</fullName>
    </recommendedName>
</protein>
<feature type="domain" description="C2H2-type" evidence="8">
    <location>
        <begin position="294"/>
        <end position="322"/>
    </location>
</feature>
<evidence type="ECO:0000259" key="8">
    <source>
        <dbReference type="PROSITE" id="PS50157"/>
    </source>
</evidence>
<feature type="domain" description="C2H2-type" evidence="8">
    <location>
        <begin position="469"/>
        <end position="489"/>
    </location>
</feature>
<name>A0A482X0R8_LAOST</name>
<dbReference type="PROSITE" id="PS00028">
    <property type="entry name" value="ZINC_FINGER_C2H2_1"/>
    <property type="match status" value="4"/>
</dbReference>
<feature type="domain" description="C2H2-type" evidence="8">
    <location>
        <begin position="141"/>
        <end position="168"/>
    </location>
</feature>
<feature type="domain" description="C2H2-type" evidence="8">
    <location>
        <begin position="407"/>
        <end position="435"/>
    </location>
</feature>
<feature type="domain" description="C2H2-type" evidence="8">
    <location>
        <begin position="92"/>
        <end position="120"/>
    </location>
</feature>
<dbReference type="InParanoid" id="A0A482X0R8"/>
<keyword evidence="2" id="KW-0677">Repeat</keyword>
<feature type="domain" description="C2H2-type" evidence="8">
    <location>
        <begin position="59"/>
        <end position="79"/>
    </location>
</feature>
<dbReference type="EMBL" id="QKKF02019844">
    <property type="protein sequence ID" value="RZF39425.1"/>
    <property type="molecule type" value="Genomic_DNA"/>
</dbReference>
<keyword evidence="5" id="KW-0862">Zinc</keyword>
<reference evidence="9 10" key="1">
    <citation type="journal article" date="2017" name="Gigascience">
        <title>Genome sequence of the small brown planthopper, Laodelphax striatellus.</title>
        <authorList>
            <person name="Zhu J."/>
            <person name="Jiang F."/>
            <person name="Wang X."/>
            <person name="Yang P."/>
            <person name="Bao Y."/>
            <person name="Zhao W."/>
            <person name="Wang W."/>
            <person name="Lu H."/>
            <person name="Wang Q."/>
            <person name="Cui N."/>
            <person name="Li J."/>
            <person name="Chen X."/>
            <person name="Luo L."/>
            <person name="Yu J."/>
            <person name="Kang L."/>
            <person name="Cui F."/>
        </authorList>
    </citation>
    <scope>NUCLEOTIDE SEQUENCE [LARGE SCALE GENOMIC DNA]</scope>
    <source>
        <strain evidence="9">Lst14</strain>
    </source>
</reference>
<dbReference type="SMART" id="SM00355">
    <property type="entry name" value="ZnF_C2H2"/>
    <property type="match status" value="14"/>
</dbReference>
<dbReference type="GO" id="GO:0000981">
    <property type="term" value="F:DNA-binding transcription factor activity, RNA polymerase II-specific"/>
    <property type="evidence" value="ECO:0007669"/>
    <property type="project" value="TreeGrafter"/>
</dbReference>
<dbReference type="PANTHER" id="PTHR24408">
    <property type="entry name" value="ZINC FINGER PROTEIN"/>
    <property type="match status" value="1"/>
</dbReference>
<dbReference type="SMART" id="SM00734">
    <property type="entry name" value="ZnF_Rad18"/>
    <property type="match status" value="5"/>
</dbReference>
<proteinExistence type="predicted"/>
<dbReference type="InterPro" id="IPR006642">
    <property type="entry name" value="Rad18_UBZ4"/>
</dbReference>
<dbReference type="AlphaFoldDB" id="A0A482X0R8"/>
<sequence length="642" mass="74698">MWLQSAMKAHTHEVTLYAWREVECLLPASWLSQGDLPSLELLAETTPTKGEATPSQGAFRCEACGRCYKHQRNLSYHSRFECSFEGNFSRFFSCPHCKHKTKRKSNLRLHIKLKHTKLNQILPHKDQLSWATSNSSADQVFICPKCSKSYKALSSLSRHIKYECGILPQFQCRVCGKRCKQKTHLKRHMLDKHTEGIELFNCPLCSHKAKRKNQILPHKDQLSWATSNSSADQVFICPKCSKSYKVLSSLSRHIKYECGIDPQFQCRNCDKRFKQKSHLKTHMLEMHTDGIQLFYCPLCNHKAKRKSKLKLHLFRVHAEALPTLQNQILQDVGQLSWTSSVNSSEDQVFTCPKCSKSYKVLRSLNRHVRYECGIDPKFQCRICGVRCKRKGNLKRHMIDKHTEGVEWNCPLCSHTYKRKSNLKAHLIGAHTEAVAALQNFGSSVLDDEGLEEEFLSLITTSAHGDVIRFKCNRCFKSYKYRSDLTRHLKSFMSLSANFGELVLPPTSKRRAERSVTEDERYACEKCSRSYKNKGHLMRHIKYECGIEPKFKCSLWYLQFPANYDQPMNEQGGQNSMEERFACERCDRSYKHRKHLMRHLKFECGVEPRFSCSLCPHRTYHNCNMKVHIFTKHRKELDTLIPP</sequence>
<feature type="domain" description="C2H2-type" evidence="8">
    <location>
        <begin position="235"/>
        <end position="262"/>
    </location>
</feature>
<comment type="caution">
    <text evidence="9">The sequence shown here is derived from an EMBL/GenBank/DDBJ whole genome shotgun (WGS) entry which is preliminary data.</text>
</comment>
<dbReference type="OrthoDB" id="6622550at2759"/>
<keyword evidence="10" id="KW-1185">Reference proteome</keyword>
<dbReference type="GO" id="GO:0008270">
    <property type="term" value="F:zinc ion binding"/>
    <property type="evidence" value="ECO:0007669"/>
    <property type="project" value="UniProtKB-KW"/>
</dbReference>
<dbReference type="GO" id="GO:0043565">
    <property type="term" value="F:sequence-specific DNA binding"/>
    <property type="evidence" value="ECO:0007669"/>
    <property type="project" value="TreeGrafter"/>
</dbReference>
<gene>
    <name evidence="9" type="ORF">LSTR_LSTR000946</name>
</gene>